<dbReference type="OrthoDB" id="9800643at2"/>
<dbReference type="Proteomes" id="UP000094570">
    <property type="component" value="Unassembled WGS sequence"/>
</dbReference>
<evidence type="ECO:0000259" key="6">
    <source>
        <dbReference type="Pfam" id="PF05175"/>
    </source>
</evidence>
<evidence type="ECO:0000256" key="2">
    <source>
        <dbReference type="ARBA" id="ARBA00022603"/>
    </source>
</evidence>
<keyword evidence="4" id="KW-0949">S-adenosyl-L-methionine</keyword>
<keyword evidence="2 8" id="KW-0489">Methyltransferase</keyword>
<dbReference type="Pfam" id="PF05175">
    <property type="entry name" value="MTS"/>
    <property type="match status" value="1"/>
</dbReference>
<dbReference type="PANTHER" id="PTHR18895">
    <property type="entry name" value="HEMK METHYLTRANSFERASE"/>
    <property type="match status" value="1"/>
</dbReference>
<evidence type="ECO:0000256" key="1">
    <source>
        <dbReference type="ARBA" id="ARBA00012771"/>
    </source>
</evidence>
<dbReference type="InterPro" id="IPR007848">
    <property type="entry name" value="Small_mtfrase_dom"/>
</dbReference>
<dbReference type="Gene3D" id="1.10.8.10">
    <property type="entry name" value="DNA helicase RuvA subunit, C-terminal domain"/>
    <property type="match status" value="1"/>
</dbReference>
<evidence type="ECO:0000259" key="7">
    <source>
        <dbReference type="Pfam" id="PF17827"/>
    </source>
</evidence>
<dbReference type="GO" id="GO:0102559">
    <property type="term" value="F:peptide chain release factor N(5)-glutamine methyltransferase activity"/>
    <property type="evidence" value="ECO:0007669"/>
    <property type="project" value="UniProtKB-EC"/>
</dbReference>
<dbReference type="Pfam" id="PF17827">
    <property type="entry name" value="PrmC_N"/>
    <property type="match status" value="1"/>
</dbReference>
<gene>
    <name evidence="8" type="ORF">A4H02_04880</name>
</gene>
<organism evidence="8 9">
    <name type="scientific">Fervidobacterium thailandense</name>
    <dbReference type="NCBI Taxonomy" id="1008305"/>
    <lineage>
        <taxon>Bacteria</taxon>
        <taxon>Thermotogati</taxon>
        <taxon>Thermotogota</taxon>
        <taxon>Thermotogae</taxon>
        <taxon>Thermotogales</taxon>
        <taxon>Fervidobacteriaceae</taxon>
        <taxon>Fervidobacterium</taxon>
    </lineage>
</organism>
<dbReference type="EC" id="2.1.1.297" evidence="1"/>
<dbReference type="PROSITE" id="PS00092">
    <property type="entry name" value="N6_MTASE"/>
    <property type="match status" value="1"/>
</dbReference>
<evidence type="ECO:0000256" key="5">
    <source>
        <dbReference type="ARBA" id="ARBA00048391"/>
    </source>
</evidence>
<feature type="domain" description="Release factor glutamine methyltransferase N-terminal" evidence="7">
    <location>
        <begin position="15"/>
        <end position="65"/>
    </location>
</feature>
<comment type="caution">
    <text evidence="8">The sequence shown here is derived from an EMBL/GenBank/DDBJ whole genome shotgun (WGS) entry which is preliminary data.</text>
</comment>
<evidence type="ECO:0000313" key="9">
    <source>
        <dbReference type="Proteomes" id="UP000094570"/>
    </source>
</evidence>
<dbReference type="EMBL" id="LWAF01000005">
    <property type="protein sequence ID" value="ODN30578.1"/>
    <property type="molecule type" value="Genomic_DNA"/>
</dbReference>
<dbReference type="CDD" id="cd02440">
    <property type="entry name" value="AdoMet_MTases"/>
    <property type="match status" value="1"/>
</dbReference>
<proteinExistence type="predicted"/>
<evidence type="ECO:0000256" key="4">
    <source>
        <dbReference type="ARBA" id="ARBA00022691"/>
    </source>
</evidence>
<dbReference type="InterPro" id="IPR040758">
    <property type="entry name" value="PrmC_N"/>
</dbReference>
<dbReference type="Gene3D" id="3.40.50.150">
    <property type="entry name" value="Vaccinia Virus protein VP39"/>
    <property type="match status" value="1"/>
</dbReference>
<dbReference type="InterPro" id="IPR029063">
    <property type="entry name" value="SAM-dependent_MTases_sf"/>
</dbReference>
<dbReference type="GO" id="GO:0032259">
    <property type="term" value="P:methylation"/>
    <property type="evidence" value="ECO:0007669"/>
    <property type="project" value="UniProtKB-KW"/>
</dbReference>
<dbReference type="NCBIfam" id="TIGR00536">
    <property type="entry name" value="hemK_fam"/>
    <property type="match status" value="1"/>
</dbReference>
<dbReference type="SUPFAM" id="SSF53335">
    <property type="entry name" value="S-adenosyl-L-methionine-dependent methyltransferases"/>
    <property type="match status" value="1"/>
</dbReference>
<comment type="catalytic activity">
    <reaction evidence="5">
        <text>L-glutaminyl-[peptide chain release factor] + S-adenosyl-L-methionine = N(5)-methyl-L-glutaminyl-[peptide chain release factor] + S-adenosyl-L-homocysteine + H(+)</text>
        <dbReference type="Rhea" id="RHEA:42896"/>
        <dbReference type="Rhea" id="RHEA-COMP:10271"/>
        <dbReference type="Rhea" id="RHEA-COMP:10272"/>
        <dbReference type="ChEBI" id="CHEBI:15378"/>
        <dbReference type="ChEBI" id="CHEBI:30011"/>
        <dbReference type="ChEBI" id="CHEBI:57856"/>
        <dbReference type="ChEBI" id="CHEBI:59789"/>
        <dbReference type="ChEBI" id="CHEBI:61891"/>
        <dbReference type="EC" id="2.1.1.297"/>
    </reaction>
</comment>
<accession>A0A1E3G4K4</accession>
<protein>
    <recommendedName>
        <fullName evidence="1">peptide chain release factor N(5)-glutamine methyltransferase</fullName>
        <ecNumber evidence="1">2.1.1.297</ecNumber>
    </recommendedName>
</protein>
<keyword evidence="9" id="KW-1185">Reference proteome</keyword>
<name>A0A1E3G4K4_9BACT</name>
<dbReference type="PANTHER" id="PTHR18895:SF74">
    <property type="entry name" value="MTRF1L RELEASE FACTOR GLUTAMINE METHYLTRANSFERASE"/>
    <property type="match status" value="1"/>
</dbReference>
<feature type="domain" description="Methyltransferase small" evidence="6">
    <location>
        <begin position="98"/>
        <end position="183"/>
    </location>
</feature>
<reference evidence="9" key="1">
    <citation type="submission" date="2016-04" db="EMBL/GenBank/DDBJ databases">
        <title>The genome sequence project of a novel Fervidobacterium isolate from a hot spring in Thailand.</title>
        <authorList>
            <person name="Gonzalez J.M."/>
            <person name="Cuecas A."/>
            <person name="Kanoksilapatham W."/>
        </authorList>
    </citation>
    <scope>NUCLEOTIDE SEQUENCE [LARGE SCALE GENOMIC DNA]</scope>
    <source>
        <strain evidence="9">FC2004</strain>
    </source>
</reference>
<sequence length="261" mass="29396">MKLYDLISQYKACGLSEREIILIASHLTGKSKEYLIAHPETECPDEVLGLLDLRLEGYPLQYILGSVEFYGRTFKVEEGVLIPRWETEGLVEIAVDIIKRKQIKLVADIGVGSGVIAVTLALETGVTVLGTDVERKPLEVTLKNAKTYGVEDKIELRLGKFLEPFKERYAEIQLIVSNPPYVKCGTPLQKELLYEPECALFGGVDGLDFYREFFRRYDVTGKIVLMEIGEDQGEELKRMTGGTVLKDLAGKDRYLLVERLS</sequence>
<dbReference type="AlphaFoldDB" id="A0A1E3G4K4"/>
<evidence type="ECO:0000256" key="3">
    <source>
        <dbReference type="ARBA" id="ARBA00022679"/>
    </source>
</evidence>
<dbReference type="STRING" id="1008305.A4H02_04880"/>
<dbReference type="GO" id="GO:0003676">
    <property type="term" value="F:nucleic acid binding"/>
    <property type="evidence" value="ECO:0007669"/>
    <property type="project" value="InterPro"/>
</dbReference>
<dbReference type="RefSeq" id="WP_069293046.1">
    <property type="nucleotide sequence ID" value="NZ_CP140110.1"/>
</dbReference>
<keyword evidence="3 8" id="KW-0808">Transferase</keyword>
<dbReference type="InterPro" id="IPR004556">
    <property type="entry name" value="HemK-like"/>
</dbReference>
<evidence type="ECO:0000313" key="8">
    <source>
        <dbReference type="EMBL" id="ODN30578.1"/>
    </source>
</evidence>
<dbReference type="InterPro" id="IPR050320">
    <property type="entry name" value="N5-glutamine_MTase"/>
</dbReference>
<dbReference type="InterPro" id="IPR002052">
    <property type="entry name" value="DNA_methylase_N6_adenine_CS"/>
</dbReference>